<reference evidence="2 3" key="1">
    <citation type="submission" date="2017-05" db="EMBL/GenBank/DDBJ databases">
        <title>Vagococcus spp. assemblies.</title>
        <authorList>
            <person name="Gulvik C.A."/>
        </authorList>
    </citation>
    <scope>NUCLEOTIDE SEQUENCE [LARGE SCALE GENOMIC DNA]</scope>
    <source>
        <strain evidence="2 3">LMG 24798</strain>
    </source>
</reference>
<proteinExistence type="predicted"/>
<evidence type="ECO:0000313" key="3">
    <source>
        <dbReference type="Proteomes" id="UP000286773"/>
    </source>
</evidence>
<evidence type="ECO:0000256" key="1">
    <source>
        <dbReference type="PIRSR" id="PIRSR036593-50"/>
    </source>
</evidence>
<name>A0A430AZ97_9ENTE</name>
<dbReference type="Proteomes" id="UP000286773">
    <property type="component" value="Unassembled WGS sequence"/>
</dbReference>
<protein>
    <submittedName>
        <fullName evidence="2">Glycine reductase</fullName>
    </submittedName>
</protein>
<dbReference type="RefSeq" id="WP_126812719.1">
    <property type="nucleotide sequence ID" value="NZ_NGKC01000003.1"/>
</dbReference>
<dbReference type="GO" id="GO:0016747">
    <property type="term" value="F:acyltransferase activity, transferring groups other than amino-acyl groups"/>
    <property type="evidence" value="ECO:0007669"/>
    <property type="project" value="InterPro"/>
</dbReference>
<dbReference type="SUPFAM" id="SSF53659">
    <property type="entry name" value="Isocitrate/Isopropylmalate dehydrogenase-like"/>
    <property type="match status" value="1"/>
</dbReference>
<accession>A0A430AZ97</accession>
<organism evidence="2 3">
    <name type="scientific">Vagococcus acidifermentans</name>
    <dbReference type="NCBI Taxonomy" id="564710"/>
    <lineage>
        <taxon>Bacteria</taxon>
        <taxon>Bacillati</taxon>
        <taxon>Bacillota</taxon>
        <taxon>Bacilli</taxon>
        <taxon>Lactobacillales</taxon>
        <taxon>Enterococcaceae</taxon>
        <taxon>Vagococcus</taxon>
    </lineage>
</organism>
<dbReference type="InterPro" id="IPR003664">
    <property type="entry name" value="FA_synthesis"/>
</dbReference>
<evidence type="ECO:0000313" key="2">
    <source>
        <dbReference type="EMBL" id="RSU13400.1"/>
    </source>
</evidence>
<dbReference type="Pfam" id="PF02504">
    <property type="entry name" value="FA_synthesis"/>
    <property type="match status" value="1"/>
</dbReference>
<keyword evidence="3" id="KW-1185">Reference proteome</keyword>
<dbReference type="InterPro" id="IPR012116">
    <property type="entry name" value="Gly_reductase_pC_asu"/>
</dbReference>
<dbReference type="GO" id="GO:0006633">
    <property type="term" value="P:fatty acid biosynthetic process"/>
    <property type="evidence" value="ECO:0007669"/>
    <property type="project" value="InterPro"/>
</dbReference>
<dbReference type="PIRSF" id="PIRSF036593">
    <property type="entry name" value="GrdD"/>
    <property type="match status" value="1"/>
</dbReference>
<dbReference type="NCBIfam" id="NF040747">
    <property type="entry name" value="reduct_C_alpha"/>
    <property type="match status" value="1"/>
</dbReference>
<dbReference type="OrthoDB" id="9769886at2"/>
<comment type="caution">
    <text evidence="2">The sequence shown here is derived from an EMBL/GenBank/DDBJ whole genome shotgun (WGS) entry which is preliminary data.</text>
</comment>
<sequence length="385" mass="41049">MSNHVKNTVKKVFEDLADAIDTGSMEKRLKIGLTIDGSELGPDVMKEAAYAIRKKNLFDLVLIGDDADWTDEFIHVSTTDCQKDAYSKMEELLETGEIQGCVTLHYNFPIGVSTVGRIVTPAFGKEVLIATTTGTASANRNEAMVLNAVNGIIAAKATGITHPTVGILNVDGARTVERALVTLKKNGYDIIFGESRRADGGAVLRGNDLLTGAVDVVVCDSLTGNLLMKLFSSFNSGGSYEVLGSGYGPGIGENHSANICIISRASGAPVITGALMYAYELARGQLPKISQAEYQQANSAKLKQICESLQPVVIEHQAKAAAPEKEVVTSEISGIDVMELDDAVAVLWKENIYAESGMGCTGPIVLVNEAHYESARTLLEQAGYL</sequence>
<feature type="active site" evidence="1">
    <location>
        <position position="360"/>
    </location>
</feature>
<gene>
    <name evidence="2" type="ORF">CBF27_04270</name>
</gene>
<dbReference type="EMBL" id="NGKC01000003">
    <property type="protein sequence ID" value="RSU13400.1"/>
    <property type="molecule type" value="Genomic_DNA"/>
</dbReference>
<dbReference type="AlphaFoldDB" id="A0A430AZ97"/>
<dbReference type="Gene3D" id="3.40.718.10">
    <property type="entry name" value="Isopropylmalate Dehydrogenase"/>
    <property type="match status" value="1"/>
</dbReference>